<dbReference type="GeneID" id="14401798"/>
<accession>L0K3F1</accession>
<keyword evidence="3" id="KW-1185">Reference proteome</keyword>
<dbReference type="Pfam" id="PF00174">
    <property type="entry name" value="Oxidored_molyb"/>
    <property type="match status" value="1"/>
</dbReference>
<dbReference type="InterPro" id="IPR000572">
    <property type="entry name" value="OxRdtase_Mopterin-bd_dom"/>
</dbReference>
<dbReference type="AlphaFoldDB" id="L0K3F1"/>
<dbReference type="STRING" id="694430.Natoc_3358"/>
<dbReference type="Gene3D" id="3.90.420.10">
    <property type="entry name" value="Oxidoreductase, molybdopterin-binding domain"/>
    <property type="match status" value="1"/>
</dbReference>
<dbReference type="RefSeq" id="WP_015322527.1">
    <property type="nucleotide sequence ID" value="NC_019974.1"/>
</dbReference>
<name>L0K3F1_9EURY</name>
<dbReference type="InterPro" id="IPR036374">
    <property type="entry name" value="OxRdtase_Mopterin-bd_sf"/>
</dbReference>
<feature type="domain" description="Oxidoreductase molybdopterin-binding" evidence="1">
    <location>
        <begin position="19"/>
        <end position="135"/>
    </location>
</feature>
<reference evidence="2 3" key="1">
    <citation type="submission" date="2012-11" db="EMBL/GenBank/DDBJ databases">
        <title>FINISHED of Natronococcus occultus SP4, DSM 3396.</title>
        <authorList>
            <consortium name="DOE Joint Genome Institute"/>
            <person name="Eisen J."/>
            <person name="Huntemann M."/>
            <person name="Wei C.-L."/>
            <person name="Han J."/>
            <person name="Detter J.C."/>
            <person name="Han C."/>
            <person name="Tapia R."/>
            <person name="Chen A."/>
            <person name="Kyrpides N."/>
            <person name="Mavromatis K."/>
            <person name="Markowitz V."/>
            <person name="Szeto E."/>
            <person name="Ivanova N."/>
            <person name="Mikhailova N."/>
            <person name="Ovchinnikova G."/>
            <person name="Pagani I."/>
            <person name="Pati A."/>
            <person name="Goodwin L."/>
            <person name="Nordberg H.P."/>
            <person name="Cantor M.N."/>
            <person name="Hua S.X."/>
            <person name="Woyke T."/>
            <person name="Eisen J."/>
            <person name="Klenk H.-P."/>
            <person name="Klenk H.-P."/>
        </authorList>
    </citation>
    <scope>NUCLEOTIDE SEQUENCE [LARGE SCALE GENOMIC DNA]</scope>
    <source>
        <strain evidence="2 3">SP4</strain>
    </source>
</reference>
<dbReference type="EMBL" id="CP003929">
    <property type="protein sequence ID" value="AGB39090.1"/>
    <property type="molecule type" value="Genomic_DNA"/>
</dbReference>
<dbReference type="KEGG" id="nou:Natoc_3358"/>
<sequence length="152" mass="16285">MSVPPASVLERPIRLVGSRDRRLEATDFAALERASREIEIVCATGDRFTARWSGVPIPSLLEIVAAPPETTHLLVDSRDGLRACVSVEDALEGLLAVTKDGRPLSESDDCATRFVAPGIDGVRTVKGVARIETTTLAPGVDPEDRERRGPSA</sequence>
<proteinExistence type="predicted"/>
<dbReference type="Proteomes" id="UP000010878">
    <property type="component" value="Chromosome"/>
</dbReference>
<evidence type="ECO:0000313" key="3">
    <source>
        <dbReference type="Proteomes" id="UP000010878"/>
    </source>
</evidence>
<organism evidence="2 3">
    <name type="scientific">Natronococcus occultus SP4</name>
    <dbReference type="NCBI Taxonomy" id="694430"/>
    <lineage>
        <taxon>Archaea</taxon>
        <taxon>Methanobacteriati</taxon>
        <taxon>Methanobacteriota</taxon>
        <taxon>Stenosarchaea group</taxon>
        <taxon>Halobacteria</taxon>
        <taxon>Halobacteriales</taxon>
        <taxon>Natrialbaceae</taxon>
        <taxon>Natronococcus</taxon>
    </lineage>
</organism>
<protein>
    <submittedName>
        <fullName evidence="2">Sulfite oxidase-like oxidoreductase</fullName>
    </submittedName>
</protein>
<dbReference type="OrthoDB" id="230884at2157"/>
<dbReference type="eggNOG" id="arCOG00266">
    <property type="taxonomic scope" value="Archaea"/>
</dbReference>
<evidence type="ECO:0000313" key="2">
    <source>
        <dbReference type="EMBL" id="AGB39090.1"/>
    </source>
</evidence>
<dbReference type="HOGENOM" id="CLU_130239_0_0_2"/>
<gene>
    <name evidence="2" type="ORF">Natoc_3358</name>
</gene>
<evidence type="ECO:0000259" key="1">
    <source>
        <dbReference type="Pfam" id="PF00174"/>
    </source>
</evidence>
<dbReference type="SUPFAM" id="SSF56524">
    <property type="entry name" value="Oxidoreductase molybdopterin-binding domain"/>
    <property type="match status" value="1"/>
</dbReference>